<dbReference type="BioCyc" id="HAUR316274:GHYA-4708-MONOMER"/>
<protein>
    <recommendedName>
        <fullName evidence="8">Regulator of SigK</fullName>
    </recommendedName>
    <alternativeName>
        <fullName evidence="7">Sigma-K anti-sigma factor RskA</fullName>
    </alternativeName>
</protein>
<accession>A9B195</accession>
<dbReference type="PANTHER" id="PTHR37461:SF1">
    <property type="entry name" value="ANTI-SIGMA-K FACTOR RSKA"/>
    <property type="match status" value="1"/>
</dbReference>
<dbReference type="Gene3D" id="1.10.10.1320">
    <property type="entry name" value="Anti-sigma factor, zinc-finger domain"/>
    <property type="match status" value="1"/>
</dbReference>
<dbReference type="HOGENOM" id="CLU_075802_3_1_0"/>
<evidence type="ECO:0000259" key="11">
    <source>
        <dbReference type="Pfam" id="PF10099"/>
    </source>
</evidence>
<dbReference type="KEGG" id="hau:Haur_4651"/>
<evidence type="ECO:0000256" key="2">
    <source>
        <dbReference type="ARBA" id="ARBA00004236"/>
    </source>
</evidence>
<dbReference type="InterPro" id="IPR051474">
    <property type="entry name" value="Anti-sigma-K/W_factor"/>
</dbReference>
<gene>
    <name evidence="12" type="ordered locus">Haur_4651</name>
</gene>
<evidence type="ECO:0000256" key="4">
    <source>
        <dbReference type="ARBA" id="ARBA00022692"/>
    </source>
</evidence>
<sequence>MMDAQLEELLIGYALGILSLDEQQSVEIQIANNPLLRTKIQQLQRTVHQLALAAPRVQPAPIVKQQLLARARASKQTSPITRPTTRRLSLAWAAALALLIALGGWNIGLRNENNQLRTNVAGLEREVASERLRRVQADEQIAKAEQAVAFVVAQTTTSRQLAATEQSPKAVGTMYMQPGNQTAVLVVDGLAPLPEGQVYQFWLARAGQEPIPSDQFSVNAAGHAQLVITADSQVNDFQQVMVTIEAAGGSQTAPGTTVLAGNL</sequence>
<dbReference type="InParanoid" id="A9B195"/>
<organism evidence="12 13">
    <name type="scientific">Herpetosiphon aurantiacus (strain ATCC 23779 / DSM 785 / 114-95)</name>
    <dbReference type="NCBI Taxonomy" id="316274"/>
    <lineage>
        <taxon>Bacteria</taxon>
        <taxon>Bacillati</taxon>
        <taxon>Chloroflexota</taxon>
        <taxon>Chloroflexia</taxon>
        <taxon>Herpetosiphonales</taxon>
        <taxon>Herpetosiphonaceae</taxon>
        <taxon>Herpetosiphon</taxon>
    </lineage>
</organism>
<dbReference type="InterPro" id="IPR018764">
    <property type="entry name" value="RskA_C"/>
</dbReference>
<evidence type="ECO:0000256" key="3">
    <source>
        <dbReference type="ARBA" id="ARBA00022475"/>
    </source>
</evidence>
<dbReference type="Proteomes" id="UP000000787">
    <property type="component" value="Chromosome"/>
</dbReference>
<keyword evidence="4 10" id="KW-0812">Transmembrane</keyword>
<keyword evidence="9" id="KW-0175">Coiled coil</keyword>
<dbReference type="STRING" id="316274.Haur_4651"/>
<feature type="coiled-coil region" evidence="9">
    <location>
        <begin position="106"/>
        <end position="147"/>
    </location>
</feature>
<keyword evidence="6 10" id="KW-0472">Membrane</keyword>
<feature type="transmembrane region" description="Helical" evidence="10">
    <location>
        <begin position="90"/>
        <end position="109"/>
    </location>
</feature>
<dbReference type="Pfam" id="PF10099">
    <property type="entry name" value="RskA_C"/>
    <property type="match status" value="1"/>
</dbReference>
<evidence type="ECO:0000313" key="12">
    <source>
        <dbReference type="EMBL" id="ABX07282.1"/>
    </source>
</evidence>
<dbReference type="AlphaFoldDB" id="A9B195"/>
<evidence type="ECO:0000256" key="9">
    <source>
        <dbReference type="SAM" id="Coils"/>
    </source>
</evidence>
<evidence type="ECO:0000256" key="8">
    <source>
        <dbReference type="ARBA" id="ARBA00030803"/>
    </source>
</evidence>
<dbReference type="GO" id="GO:0005886">
    <property type="term" value="C:plasma membrane"/>
    <property type="evidence" value="ECO:0007669"/>
    <property type="project" value="UniProtKB-SubCell"/>
</dbReference>
<keyword evidence="13" id="KW-1185">Reference proteome</keyword>
<dbReference type="InterPro" id="IPR041916">
    <property type="entry name" value="Anti_sigma_zinc_sf"/>
</dbReference>
<proteinExistence type="predicted"/>
<keyword evidence="5 10" id="KW-1133">Transmembrane helix</keyword>
<evidence type="ECO:0000313" key="13">
    <source>
        <dbReference type="Proteomes" id="UP000000787"/>
    </source>
</evidence>
<evidence type="ECO:0000256" key="1">
    <source>
        <dbReference type="ARBA" id="ARBA00004167"/>
    </source>
</evidence>
<evidence type="ECO:0000256" key="10">
    <source>
        <dbReference type="SAM" id="Phobius"/>
    </source>
</evidence>
<dbReference type="eggNOG" id="COG5343">
    <property type="taxonomic scope" value="Bacteria"/>
</dbReference>
<evidence type="ECO:0000256" key="7">
    <source>
        <dbReference type="ARBA" id="ARBA00029829"/>
    </source>
</evidence>
<dbReference type="GO" id="GO:0006417">
    <property type="term" value="P:regulation of translation"/>
    <property type="evidence" value="ECO:0007669"/>
    <property type="project" value="TreeGrafter"/>
</dbReference>
<keyword evidence="3" id="KW-1003">Cell membrane</keyword>
<evidence type="ECO:0000256" key="6">
    <source>
        <dbReference type="ARBA" id="ARBA00023136"/>
    </source>
</evidence>
<dbReference type="EMBL" id="CP000875">
    <property type="protein sequence ID" value="ABX07282.1"/>
    <property type="molecule type" value="Genomic_DNA"/>
</dbReference>
<dbReference type="PANTHER" id="PTHR37461">
    <property type="entry name" value="ANTI-SIGMA-K FACTOR RSKA"/>
    <property type="match status" value="1"/>
</dbReference>
<reference evidence="12 13" key="1">
    <citation type="journal article" date="2011" name="Stand. Genomic Sci.">
        <title>Complete genome sequence of the filamentous gliding predatory bacterium Herpetosiphon aurantiacus type strain (114-95(T)).</title>
        <authorList>
            <person name="Kiss H."/>
            <person name="Nett M."/>
            <person name="Domin N."/>
            <person name="Martin K."/>
            <person name="Maresca J.A."/>
            <person name="Copeland A."/>
            <person name="Lapidus A."/>
            <person name="Lucas S."/>
            <person name="Berry K.W."/>
            <person name="Glavina Del Rio T."/>
            <person name="Dalin E."/>
            <person name="Tice H."/>
            <person name="Pitluck S."/>
            <person name="Richardson P."/>
            <person name="Bruce D."/>
            <person name="Goodwin L."/>
            <person name="Han C."/>
            <person name="Detter J.C."/>
            <person name="Schmutz J."/>
            <person name="Brettin T."/>
            <person name="Land M."/>
            <person name="Hauser L."/>
            <person name="Kyrpides N.C."/>
            <person name="Ivanova N."/>
            <person name="Goker M."/>
            <person name="Woyke T."/>
            <person name="Klenk H.P."/>
            <person name="Bryant D.A."/>
        </authorList>
    </citation>
    <scope>NUCLEOTIDE SEQUENCE [LARGE SCALE GENOMIC DNA]</scope>
    <source>
        <strain evidence="13">ATCC 23779 / DSM 785 / 114-95</strain>
    </source>
</reference>
<name>A9B195_HERA2</name>
<comment type="subcellular location">
    <subcellularLocation>
        <location evidence="2">Cell membrane</location>
    </subcellularLocation>
    <subcellularLocation>
        <location evidence="1">Membrane</location>
        <topology evidence="1">Single-pass membrane protein</topology>
    </subcellularLocation>
</comment>
<dbReference type="GO" id="GO:0016989">
    <property type="term" value="F:sigma factor antagonist activity"/>
    <property type="evidence" value="ECO:0007669"/>
    <property type="project" value="TreeGrafter"/>
</dbReference>
<evidence type="ECO:0000256" key="5">
    <source>
        <dbReference type="ARBA" id="ARBA00022989"/>
    </source>
</evidence>
<feature type="domain" description="Anti-sigma K factor RskA C-terminal" evidence="11">
    <location>
        <begin position="91"/>
        <end position="255"/>
    </location>
</feature>